<dbReference type="NCBIfam" id="NF033592">
    <property type="entry name" value="transpos_IS4_1"/>
    <property type="match status" value="1"/>
</dbReference>
<name>A0A1G5JRP2_9BACT</name>
<feature type="region of interest" description="Disordered" evidence="5">
    <location>
        <begin position="363"/>
        <end position="389"/>
    </location>
</feature>
<evidence type="ECO:0000256" key="3">
    <source>
        <dbReference type="ARBA" id="ARBA00023125"/>
    </source>
</evidence>
<dbReference type="SUPFAM" id="SSF53098">
    <property type="entry name" value="Ribonuclease H-like"/>
    <property type="match status" value="1"/>
</dbReference>
<dbReference type="OrthoDB" id="5411425at2"/>
<keyword evidence="8" id="KW-1185">Reference proteome</keyword>
<evidence type="ECO:0000313" key="7">
    <source>
        <dbReference type="EMBL" id="SCY90408.1"/>
    </source>
</evidence>
<dbReference type="InterPro" id="IPR002559">
    <property type="entry name" value="Transposase_11"/>
</dbReference>
<dbReference type="Proteomes" id="UP000198870">
    <property type="component" value="Unassembled WGS sequence"/>
</dbReference>
<protein>
    <submittedName>
        <fullName evidence="7">Transposase, IS4 family</fullName>
    </submittedName>
</protein>
<dbReference type="PANTHER" id="PTHR33258">
    <property type="entry name" value="TRANSPOSASE INSL FOR INSERTION SEQUENCE ELEMENT IS186A-RELATED"/>
    <property type="match status" value="1"/>
</dbReference>
<evidence type="ECO:0000259" key="6">
    <source>
        <dbReference type="Pfam" id="PF01609"/>
    </source>
</evidence>
<dbReference type="GO" id="GO:0003677">
    <property type="term" value="F:DNA binding"/>
    <property type="evidence" value="ECO:0007669"/>
    <property type="project" value="UniProtKB-KW"/>
</dbReference>
<feature type="domain" description="Transposase IS4-like" evidence="6">
    <location>
        <begin position="124"/>
        <end position="329"/>
    </location>
</feature>
<dbReference type="InterPro" id="IPR047952">
    <property type="entry name" value="Transpos_IS4"/>
</dbReference>
<dbReference type="GO" id="GO:0004803">
    <property type="term" value="F:transposase activity"/>
    <property type="evidence" value="ECO:0007669"/>
    <property type="project" value="InterPro"/>
</dbReference>
<evidence type="ECO:0000313" key="8">
    <source>
        <dbReference type="Proteomes" id="UP000198870"/>
    </source>
</evidence>
<reference evidence="7 8" key="1">
    <citation type="submission" date="2016-10" db="EMBL/GenBank/DDBJ databases">
        <authorList>
            <person name="de Groot N.N."/>
        </authorList>
    </citation>
    <scope>NUCLEOTIDE SEQUENCE [LARGE SCALE GENOMIC DNA]</scope>
    <source>
        <strain evidence="7 8">AA1</strain>
    </source>
</reference>
<sequence>MLFPKKKIDSCNYNSYVSPVKSILEYCPELKSRGDRPLKLTFKDQLNALLYFHLYEHESGRELIQELSENEFARQCIAPDGGISRSSFSEAINNRGLEQLQFIFKELVKKAGSILPNEFSELGELIAIDGSLIDACLSMYWADYRKGSKKAKGHFGFSINQGIPTHVYLTDGNGAERPFVSTILSPGQTGVMDRGYQCHDDFDLLQEEGKSFVCRIKELTTRTVLEKYHTSDDDFVFYDAKVLLGTHGVNQTKNPVRVVEYEVDDKKYYVATDRFDLSAHQVAEVYKLRWSIESFFKWWKKSLKVYHLIARSEYGLMVQMLAGLISYLLMAIYCHEEYGEKVTIKRIRELRTDIFNELCAGENSPSARKKVSKTKRNKKKKRKRSYAKT</sequence>
<proteinExistence type="inferred from homology"/>
<gene>
    <name evidence="7" type="ORF">SAMN05216233_13911</name>
</gene>
<accession>A0A1G5JRP2</accession>
<comment type="similarity">
    <text evidence="1">Belongs to the transposase 11 family.</text>
</comment>
<feature type="compositionally biased region" description="Basic residues" evidence="5">
    <location>
        <begin position="367"/>
        <end position="389"/>
    </location>
</feature>
<dbReference type="PANTHER" id="PTHR33258:SF1">
    <property type="entry name" value="TRANSPOSASE INSL FOR INSERTION SEQUENCE ELEMENT IS186A-RELATED"/>
    <property type="match status" value="1"/>
</dbReference>
<dbReference type="EMBL" id="FMUX01000039">
    <property type="protein sequence ID" value="SCY90408.1"/>
    <property type="molecule type" value="Genomic_DNA"/>
</dbReference>
<dbReference type="InterPro" id="IPR012337">
    <property type="entry name" value="RNaseH-like_sf"/>
</dbReference>
<keyword evidence="2" id="KW-0815">Transposition</keyword>
<dbReference type="AlphaFoldDB" id="A0A1G5JRP2"/>
<keyword evidence="3" id="KW-0238">DNA-binding</keyword>
<dbReference type="GO" id="GO:0006313">
    <property type="term" value="P:DNA transposition"/>
    <property type="evidence" value="ECO:0007669"/>
    <property type="project" value="InterPro"/>
</dbReference>
<organism evidence="7 8">
    <name type="scientific">Desulfoluna spongiiphila</name>
    <dbReference type="NCBI Taxonomy" id="419481"/>
    <lineage>
        <taxon>Bacteria</taxon>
        <taxon>Pseudomonadati</taxon>
        <taxon>Thermodesulfobacteriota</taxon>
        <taxon>Desulfobacteria</taxon>
        <taxon>Desulfobacterales</taxon>
        <taxon>Desulfolunaceae</taxon>
        <taxon>Desulfoluna</taxon>
    </lineage>
</organism>
<dbReference type="Pfam" id="PF01609">
    <property type="entry name" value="DDE_Tnp_1"/>
    <property type="match status" value="1"/>
</dbReference>
<evidence type="ECO:0000256" key="1">
    <source>
        <dbReference type="ARBA" id="ARBA00010075"/>
    </source>
</evidence>
<keyword evidence="4" id="KW-0233">DNA recombination</keyword>
<evidence type="ECO:0000256" key="5">
    <source>
        <dbReference type="SAM" id="MobiDB-lite"/>
    </source>
</evidence>
<dbReference type="STRING" id="419481.SAMN05216233_13911"/>
<evidence type="ECO:0000256" key="2">
    <source>
        <dbReference type="ARBA" id="ARBA00022578"/>
    </source>
</evidence>
<evidence type="ECO:0000256" key="4">
    <source>
        <dbReference type="ARBA" id="ARBA00023172"/>
    </source>
</evidence>